<dbReference type="AlphaFoldDB" id="W4L355"/>
<proteinExistence type="predicted"/>
<feature type="compositionally biased region" description="Acidic residues" evidence="8">
    <location>
        <begin position="138"/>
        <end position="147"/>
    </location>
</feature>
<protein>
    <recommendedName>
        <fullName evidence="2">histidine kinase</fullName>
        <ecNumber evidence="2">2.7.13.3</ecNumber>
    </recommendedName>
</protein>
<dbReference type="SMART" id="SM00387">
    <property type="entry name" value="HATPase_c"/>
    <property type="match status" value="1"/>
</dbReference>
<evidence type="ECO:0000259" key="10">
    <source>
        <dbReference type="PROSITE" id="PS50109"/>
    </source>
</evidence>
<evidence type="ECO:0000256" key="5">
    <source>
        <dbReference type="ARBA" id="ARBA00022692"/>
    </source>
</evidence>
<evidence type="ECO:0000256" key="1">
    <source>
        <dbReference type="ARBA" id="ARBA00000085"/>
    </source>
</evidence>
<evidence type="ECO:0000256" key="4">
    <source>
        <dbReference type="ARBA" id="ARBA00022679"/>
    </source>
</evidence>
<keyword evidence="4" id="KW-0808">Transferase</keyword>
<dbReference type="HOGENOM" id="CLU_000445_89_37_7"/>
<evidence type="ECO:0000313" key="12">
    <source>
        <dbReference type="Proteomes" id="UP000019141"/>
    </source>
</evidence>
<feature type="domain" description="Histidine kinase" evidence="10">
    <location>
        <begin position="287"/>
        <end position="498"/>
    </location>
</feature>
<dbReference type="InterPro" id="IPR003594">
    <property type="entry name" value="HATPase_dom"/>
</dbReference>
<evidence type="ECO:0000256" key="6">
    <source>
        <dbReference type="ARBA" id="ARBA00022777"/>
    </source>
</evidence>
<dbReference type="InterPro" id="IPR003661">
    <property type="entry name" value="HisK_dim/P_dom"/>
</dbReference>
<dbReference type="Proteomes" id="UP000019141">
    <property type="component" value="Unassembled WGS sequence"/>
</dbReference>
<accession>W4L355</accession>
<dbReference type="Gene3D" id="1.10.287.130">
    <property type="match status" value="1"/>
</dbReference>
<dbReference type="EC" id="2.7.13.3" evidence="2"/>
<dbReference type="CDD" id="cd00075">
    <property type="entry name" value="HATPase"/>
    <property type="match status" value="1"/>
</dbReference>
<keyword evidence="6" id="KW-0418">Kinase</keyword>
<comment type="caution">
    <text evidence="11">The sequence shown here is derived from an EMBL/GenBank/DDBJ whole genome shotgun (WGS) entry which is preliminary data.</text>
</comment>
<feature type="region of interest" description="Disordered" evidence="8">
    <location>
        <begin position="138"/>
        <end position="164"/>
    </location>
</feature>
<comment type="catalytic activity">
    <reaction evidence="1">
        <text>ATP + protein L-histidine = ADP + protein N-phospho-L-histidine.</text>
        <dbReference type="EC" id="2.7.13.3"/>
    </reaction>
</comment>
<keyword evidence="3" id="KW-0597">Phosphoprotein</keyword>
<keyword evidence="5 9" id="KW-0812">Transmembrane</keyword>
<dbReference type="SUPFAM" id="SSF47384">
    <property type="entry name" value="Homodimeric domain of signal transducing histidine kinase"/>
    <property type="match status" value="1"/>
</dbReference>
<organism evidence="11 12">
    <name type="scientific">Entotheonella factor</name>
    <dbReference type="NCBI Taxonomy" id="1429438"/>
    <lineage>
        <taxon>Bacteria</taxon>
        <taxon>Pseudomonadati</taxon>
        <taxon>Nitrospinota/Tectimicrobiota group</taxon>
        <taxon>Candidatus Tectimicrobiota</taxon>
        <taxon>Candidatus Entotheonellia</taxon>
        <taxon>Candidatus Entotheonellales</taxon>
        <taxon>Candidatus Entotheonellaceae</taxon>
        <taxon>Candidatus Entotheonella</taxon>
    </lineage>
</organism>
<sequence>MRSIRSRLTFMLVIGMGLLLAGAGVLISSVLQARLQNEFDQVLLGKASLLMALIEDEGDVIEFDYSDDMMPEFSRSDRPAYFQLWLHAEPRIEKSPSLGVHDLPRLPGLTPVPQFRNITLPNERYGRLVQMAFIPQVEEPDDPDEQENDAKAEEGEQEANDGGQREAIMHTIALDPRHAPDRAATLIVARDRAQLDGLVRSLNLFLVGLMILLLIIMAVLVRLALRTGLRPLDEMRQQASQLDVDSLTTGIQLHTETTELMPVVHQINVLLHRLDAAFCRERRFSSDVAHELRTPLAELRVLTEVGERWPEDRDAVEQYFADAHGICEQMERVVISLLTLTRCERGVQTMELTPIHLSQVVEISWKRIKQTAIEKSQRFECDINSSYIITSDYDMLSMVLINLLSNAVLHSAPSSVIRCVATQNGDATYLTISNPVKDLAEQDLKHIFERFWRKDTARSDGMHAGLGLSIVKAFSDLLNFDIQADLNGEQTFSIRLSL</sequence>
<dbReference type="CDD" id="cd00082">
    <property type="entry name" value="HisKA"/>
    <property type="match status" value="1"/>
</dbReference>
<dbReference type="InterPro" id="IPR036890">
    <property type="entry name" value="HATPase_C_sf"/>
</dbReference>
<dbReference type="SUPFAM" id="SSF55874">
    <property type="entry name" value="ATPase domain of HSP90 chaperone/DNA topoisomerase II/histidine kinase"/>
    <property type="match status" value="1"/>
</dbReference>
<reference evidence="11 12" key="1">
    <citation type="journal article" date="2014" name="Nature">
        <title>An environmental bacterial taxon with a large and distinct metabolic repertoire.</title>
        <authorList>
            <person name="Wilson M.C."/>
            <person name="Mori T."/>
            <person name="Ruckert C."/>
            <person name="Uria A.R."/>
            <person name="Helf M.J."/>
            <person name="Takada K."/>
            <person name="Gernert C."/>
            <person name="Steffens U.A."/>
            <person name="Heycke N."/>
            <person name="Schmitt S."/>
            <person name="Rinke C."/>
            <person name="Helfrich E.J."/>
            <person name="Brachmann A.O."/>
            <person name="Gurgui C."/>
            <person name="Wakimoto T."/>
            <person name="Kracht M."/>
            <person name="Crusemann M."/>
            <person name="Hentschel U."/>
            <person name="Abe I."/>
            <person name="Matsunaga S."/>
            <person name="Kalinowski J."/>
            <person name="Takeyama H."/>
            <person name="Piel J."/>
        </authorList>
    </citation>
    <scope>NUCLEOTIDE SEQUENCE [LARGE SCALE GENOMIC DNA]</scope>
    <source>
        <strain evidence="12">TSY1</strain>
    </source>
</reference>
<dbReference type="GO" id="GO:0005886">
    <property type="term" value="C:plasma membrane"/>
    <property type="evidence" value="ECO:0007669"/>
    <property type="project" value="TreeGrafter"/>
</dbReference>
<name>W4L355_ENTF1</name>
<evidence type="ECO:0000256" key="3">
    <source>
        <dbReference type="ARBA" id="ARBA00022553"/>
    </source>
</evidence>
<dbReference type="InterPro" id="IPR036097">
    <property type="entry name" value="HisK_dim/P_sf"/>
</dbReference>
<dbReference type="InterPro" id="IPR050428">
    <property type="entry name" value="TCS_sensor_his_kinase"/>
</dbReference>
<feature type="transmembrane region" description="Helical" evidence="9">
    <location>
        <begin position="204"/>
        <end position="225"/>
    </location>
</feature>
<dbReference type="GO" id="GO:0000155">
    <property type="term" value="F:phosphorelay sensor kinase activity"/>
    <property type="evidence" value="ECO:0007669"/>
    <property type="project" value="InterPro"/>
</dbReference>
<evidence type="ECO:0000256" key="9">
    <source>
        <dbReference type="SAM" id="Phobius"/>
    </source>
</evidence>
<keyword evidence="9" id="KW-0472">Membrane</keyword>
<dbReference type="EMBL" id="AZHW01001447">
    <property type="protein sequence ID" value="ETW92533.1"/>
    <property type="molecule type" value="Genomic_DNA"/>
</dbReference>
<evidence type="ECO:0000256" key="8">
    <source>
        <dbReference type="SAM" id="MobiDB-lite"/>
    </source>
</evidence>
<dbReference type="Pfam" id="PF00512">
    <property type="entry name" value="HisKA"/>
    <property type="match status" value="1"/>
</dbReference>
<dbReference type="PANTHER" id="PTHR45436:SF5">
    <property type="entry name" value="SENSOR HISTIDINE KINASE TRCS"/>
    <property type="match status" value="1"/>
</dbReference>
<dbReference type="PANTHER" id="PTHR45436">
    <property type="entry name" value="SENSOR HISTIDINE KINASE YKOH"/>
    <property type="match status" value="1"/>
</dbReference>
<evidence type="ECO:0000256" key="7">
    <source>
        <dbReference type="ARBA" id="ARBA00022989"/>
    </source>
</evidence>
<evidence type="ECO:0000256" key="2">
    <source>
        <dbReference type="ARBA" id="ARBA00012438"/>
    </source>
</evidence>
<dbReference type="Pfam" id="PF02518">
    <property type="entry name" value="HATPase_c"/>
    <property type="match status" value="1"/>
</dbReference>
<keyword evidence="7 9" id="KW-1133">Transmembrane helix</keyword>
<dbReference type="PROSITE" id="PS50109">
    <property type="entry name" value="HIS_KIN"/>
    <property type="match status" value="1"/>
</dbReference>
<keyword evidence="12" id="KW-1185">Reference proteome</keyword>
<evidence type="ECO:0000313" key="11">
    <source>
        <dbReference type="EMBL" id="ETW92533.1"/>
    </source>
</evidence>
<gene>
    <name evidence="11" type="ORF">ETSY1_43215</name>
</gene>
<dbReference type="InterPro" id="IPR005467">
    <property type="entry name" value="His_kinase_dom"/>
</dbReference>
<dbReference type="Gene3D" id="3.30.565.10">
    <property type="entry name" value="Histidine kinase-like ATPase, C-terminal domain"/>
    <property type="match status" value="1"/>
</dbReference>
<dbReference type="SMART" id="SM00388">
    <property type="entry name" value="HisKA"/>
    <property type="match status" value="1"/>
</dbReference>